<sequence length="175" mass="19120">MEVGPRSDARLQRVLTAVWSAADVQGCFGDRSREPQDQESVECTVESLMRFGHLQGQVRLPTGQLVVCGCVAILEDGADTIDWLDFYIPLGALDRTGIVYHESGQQFFRSQVLDDWLAAVGTEAFRTADFHAGYIGWETSGCTDAATLNGRMPESRGIGYLLPQDGALRYGAAND</sequence>
<dbReference type="Proteomes" id="UP000326179">
    <property type="component" value="Chromosome"/>
</dbReference>
<organism evidence="1 2">
    <name type="scientific">Streptomyces fagopyri</name>
    <dbReference type="NCBI Taxonomy" id="2662397"/>
    <lineage>
        <taxon>Bacteria</taxon>
        <taxon>Bacillati</taxon>
        <taxon>Actinomycetota</taxon>
        <taxon>Actinomycetes</taxon>
        <taxon>Kitasatosporales</taxon>
        <taxon>Streptomycetaceae</taxon>
        <taxon>Streptomyces</taxon>
    </lineage>
</organism>
<evidence type="ECO:0000313" key="1">
    <source>
        <dbReference type="EMBL" id="QFZ79184.1"/>
    </source>
</evidence>
<protein>
    <submittedName>
        <fullName evidence="1">Uncharacterized protein</fullName>
    </submittedName>
</protein>
<name>A0A5Q0LS62_9ACTN</name>
<proteinExistence type="predicted"/>
<dbReference type="AlphaFoldDB" id="A0A5Q0LS62"/>
<evidence type="ECO:0000313" key="2">
    <source>
        <dbReference type="Proteomes" id="UP000326179"/>
    </source>
</evidence>
<gene>
    <name evidence="1" type="ORF">GFH48_38870</name>
</gene>
<dbReference type="KEGG" id="sfy:GFH48_38870"/>
<accession>A0A5Q0LS62</accession>
<dbReference type="EMBL" id="CP045643">
    <property type="protein sequence ID" value="QFZ79184.1"/>
    <property type="molecule type" value="Genomic_DNA"/>
</dbReference>
<keyword evidence="2" id="KW-1185">Reference proteome</keyword>
<reference evidence="1 2" key="1">
    <citation type="submission" date="2019-10" db="EMBL/GenBank/DDBJ databases">
        <title>A novel species.</title>
        <authorList>
            <person name="Gao J."/>
        </authorList>
    </citation>
    <scope>NUCLEOTIDE SEQUENCE [LARGE SCALE GENOMIC DNA]</scope>
    <source>
        <strain evidence="1 2">QMT-28</strain>
    </source>
</reference>